<dbReference type="SMART" id="SM00823">
    <property type="entry name" value="PKS_PP"/>
    <property type="match status" value="1"/>
</dbReference>
<dbReference type="InterPro" id="IPR006162">
    <property type="entry name" value="Ppantetheine_attach_site"/>
</dbReference>
<keyword evidence="6" id="KW-1185">Reference proteome</keyword>
<protein>
    <recommendedName>
        <fullName evidence="4">Carrier domain-containing protein</fullName>
    </recommendedName>
</protein>
<evidence type="ECO:0000313" key="5">
    <source>
        <dbReference type="EMBL" id="QXJ22627.1"/>
    </source>
</evidence>
<accession>A0ABX8QY33</accession>
<gene>
    <name evidence="5" type="ORF">AGRA3207_003659</name>
</gene>
<feature type="compositionally biased region" description="Low complexity" evidence="3">
    <location>
        <begin position="85"/>
        <end position="95"/>
    </location>
</feature>
<dbReference type="InterPro" id="IPR036736">
    <property type="entry name" value="ACP-like_sf"/>
</dbReference>
<evidence type="ECO:0000313" key="6">
    <source>
        <dbReference type="Proteomes" id="UP001049518"/>
    </source>
</evidence>
<dbReference type="InterPro" id="IPR020806">
    <property type="entry name" value="PKS_PP-bd"/>
</dbReference>
<keyword evidence="2" id="KW-0597">Phosphoprotein</keyword>
<evidence type="ECO:0000256" key="1">
    <source>
        <dbReference type="ARBA" id="ARBA00022450"/>
    </source>
</evidence>
<dbReference type="SUPFAM" id="SSF47336">
    <property type="entry name" value="ACP-like"/>
    <property type="match status" value="1"/>
</dbReference>
<dbReference type="PROSITE" id="PS50075">
    <property type="entry name" value="CARRIER"/>
    <property type="match status" value="1"/>
</dbReference>
<reference evidence="5" key="1">
    <citation type="submission" date="2020-07" db="EMBL/GenBank/DDBJ databases">
        <authorList>
            <person name="Tarantini F.S."/>
            <person name="Hong K.W."/>
            <person name="Chan K.G."/>
        </authorList>
    </citation>
    <scope>NUCLEOTIDE SEQUENCE</scope>
    <source>
        <strain evidence="5">32-07</strain>
    </source>
</reference>
<evidence type="ECO:0000259" key="4">
    <source>
        <dbReference type="PROSITE" id="PS50075"/>
    </source>
</evidence>
<keyword evidence="1" id="KW-0596">Phosphopantetheine</keyword>
<dbReference type="InterPro" id="IPR009081">
    <property type="entry name" value="PP-bd_ACP"/>
</dbReference>
<feature type="domain" description="Carrier" evidence="4">
    <location>
        <begin position="7"/>
        <end position="80"/>
    </location>
</feature>
<dbReference type="Gene3D" id="1.10.1200.10">
    <property type="entry name" value="ACP-like"/>
    <property type="match status" value="1"/>
</dbReference>
<dbReference type="RefSeq" id="WP_231335941.1">
    <property type="nucleotide sequence ID" value="NZ_CP059572.1"/>
</dbReference>
<name>A0ABX8QY33_9ACTN</name>
<sequence>MSRLDTSLTIDDLREAVATQIGVDAASIDDDANLHGLGVDSLGMIRLANRFRRAGLRVSYGQLAREPTLAAWKRRLDSAREAAEARAAQAAPAGAERPDPPAGCAR</sequence>
<proteinExistence type="predicted"/>
<feature type="region of interest" description="Disordered" evidence="3">
    <location>
        <begin position="83"/>
        <end position="106"/>
    </location>
</feature>
<organism evidence="5 6">
    <name type="scientific">Actinomadura graeca</name>
    <dbReference type="NCBI Taxonomy" id="2750812"/>
    <lineage>
        <taxon>Bacteria</taxon>
        <taxon>Bacillati</taxon>
        <taxon>Actinomycetota</taxon>
        <taxon>Actinomycetes</taxon>
        <taxon>Streptosporangiales</taxon>
        <taxon>Thermomonosporaceae</taxon>
        <taxon>Actinomadura</taxon>
    </lineage>
</organism>
<dbReference type="Proteomes" id="UP001049518">
    <property type="component" value="Chromosome"/>
</dbReference>
<dbReference type="Pfam" id="PF00550">
    <property type="entry name" value="PP-binding"/>
    <property type="match status" value="1"/>
</dbReference>
<dbReference type="PROSITE" id="PS00012">
    <property type="entry name" value="PHOSPHOPANTETHEINE"/>
    <property type="match status" value="1"/>
</dbReference>
<evidence type="ECO:0000256" key="3">
    <source>
        <dbReference type="SAM" id="MobiDB-lite"/>
    </source>
</evidence>
<dbReference type="EMBL" id="CP059572">
    <property type="protein sequence ID" value="QXJ22627.1"/>
    <property type="molecule type" value="Genomic_DNA"/>
</dbReference>
<evidence type="ECO:0000256" key="2">
    <source>
        <dbReference type="ARBA" id="ARBA00022553"/>
    </source>
</evidence>